<accession>A0A839TWA0</accession>
<dbReference type="Gene3D" id="1.10.3720.10">
    <property type="entry name" value="MetI-like"/>
    <property type="match status" value="1"/>
</dbReference>
<dbReference type="SUPFAM" id="SSF161098">
    <property type="entry name" value="MetI-like"/>
    <property type="match status" value="1"/>
</dbReference>
<evidence type="ECO:0000256" key="5">
    <source>
        <dbReference type="ARBA" id="ARBA00022989"/>
    </source>
</evidence>
<evidence type="ECO:0000313" key="10">
    <source>
        <dbReference type="Proteomes" id="UP000517523"/>
    </source>
</evidence>
<gene>
    <name evidence="9" type="ORF">FHS19_005856</name>
</gene>
<keyword evidence="2 7" id="KW-0813">Transport</keyword>
<dbReference type="RefSeq" id="WP_183585650.1">
    <property type="nucleotide sequence ID" value="NZ_JACHXJ010000006.1"/>
</dbReference>
<dbReference type="InterPro" id="IPR000515">
    <property type="entry name" value="MetI-like"/>
</dbReference>
<keyword evidence="5 7" id="KW-1133">Transmembrane helix</keyword>
<dbReference type="InterPro" id="IPR035906">
    <property type="entry name" value="MetI-like_sf"/>
</dbReference>
<organism evidence="9 10">
    <name type="scientific">Paenibacillus rhizosphaerae</name>
    <dbReference type="NCBI Taxonomy" id="297318"/>
    <lineage>
        <taxon>Bacteria</taxon>
        <taxon>Bacillati</taxon>
        <taxon>Bacillota</taxon>
        <taxon>Bacilli</taxon>
        <taxon>Bacillales</taxon>
        <taxon>Paenibacillaceae</taxon>
        <taxon>Paenibacillus</taxon>
    </lineage>
</organism>
<feature type="transmembrane region" description="Helical" evidence="7">
    <location>
        <begin position="177"/>
        <end position="197"/>
    </location>
</feature>
<evidence type="ECO:0000259" key="8">
    <source>
        <dbReference type="PROSITE" id="PS50928"/>
    </source>
</evidence>
<keyword evidence="9" id="KW-0762">Sugar transport</keyword>
<evidence type="ECO:0000256" key="2">
    <source>
        <dbReference type="ARBA" id="ARBA00022448"/>
    </source>
</evidence>
<feature type="transmembrane region" description="Helical" evidence="7">
    <location>
        <begin position="299"/>
        <end position="317"/>
    </location>
</feature>
<evidence type="ECO:0000256" key="4">
    <source>
        <dbReference type="ARBA" id="ARBA00022692"/>
    </source>
</evidence>
<feature type="transmembrane region" description="Helical" evidence="7">
    <location>
        <begin position="103"/>
        <end position="124"/>
    </location>
</feature>
<evidence type="ECO:0000256" key="3">
    <source>
        <dbReference type="ARBA" id="ARBA00022475"/>
    </source>
</evidence>
<feature type="transmembrane region" description="Helical" evidence="7">
    <location>
        <begin position="136"/>
        <end position="157"/>
    </location>
</feature>
<dbReference type="Pfam" id="PF00528">
    <property type="entry name" value="BPD_transp_1"/>
    <property type="match status" value="1"/>
</dbReference>
<dbReference type="EMBL" id="JACHXJ010000006">
    <property type="protein sequence ID" value="MBB3131136.1"/>
    <property type="molecule type" value="Genomic_DNA"/>
</dbReference>
<feature type="domain" description="ABC transmembrane type-1" evidence="8">
    <location>
        <begin position="98"/>
        <end position="317"/>
    </location>
</feature>
<sequence length="333" mass="38034">MERIQSMARRQLLLKPGTQDRWKITMVKRTRSVMGTIIYYLVMLSLSFVFLYPLLYIISRSFMTSVDVANATVQWIPTHLSFANYRIAMEQIHYWPGFANSAIISFGSAFLQILSCSLVGYGFARFRFPGRGLWMALLLFTFLVPPQTIVVPLYLFFSDIPFLHMNWINTHLPFVVPSLFGHGLKGALFVLIFIQFYRRLPHVLEEAARIDGAGPVRTYWKIMFPLARPAMLVVFLFSVVWHWNDVFEPTTYLTVPDFFNLAQNMATFNGSADAQMGQMAQSVSSSQAIGMPPTLMNQIMAAVMLTIIPILLLYLFVQRYFVESIENSGIAGE</sequence>
<dbReference type="PANTHER" id="PTHR43744">
    <property type="entry name" value="ABC TRANSPORTER PERMEASE PROTEIN MG189-RELATED-RELATED"/>
    <property type="match status" value="1"/>
</dbReference>
<dbReference type="CDD" id="cd06261">
    <property type="entry name" value="TM_PBP2"/>
    <property type="match status" value="1"/>
</dbReference>
<comment type="similarity">
    <text evidence="7">Belongs to the binding-protein-dependent transport system permease family.</text>
</comment>
<comment type="subcellular location">
    <subcellularLocation>
        <location evidence="1 7">Cell membrane</location>
        <topology evidence="1 7">Multi-pass membrane protein</topology>
    </subcellularLocation>
</comment>
<keyword evidence="3" id="KW-1003">Cell membrane</keyword>
<dbReference type="PANTHER" id="PTHR43744:SF6">
    <property type="entry name" value="ABC TRANSPORTER PERMEASE PROTEIN YESQ-RELATED"/>
    <property type="match status" value="1"/>
</dbReference>
<evidence type="ECO:0000256" key="7">
    <source>
        <dbReference type="RuleBase" id="RU363032"/>
    </source>
</evidence>
<dbReference type="GO" id="GO:0055085">
    <property type="term" value="P:transmembrane transport"/>
    <property type="evidence" value="ECO:0007669"/>
    <property type="project" value="InterPro"/>
</dbReference>
<protein>
    <submittedName>
        <fullName evidence="9">Multiple sugar transport system permease protein</fullName>
    </submittedName>
</protein>
<dbReference type="GO" id="GO:0005886">
    <property type="term" value="C:plasma membrane"/>
    <property type="evidence" value="ECO:0007669"/>
    <property type="project" value="UniProtKB-SubCell"/>
</dbReference>
<proteinExistence type="inferred from homology"/>
<dbReference type="AlphaFoldDB" id="A0A839TWA0"/>
<name>A0A839TWA0_9BACL</name>
<evidence type="ECO:0000256" key="1">
    <source>
        <dbReference type="ARBA" id="ARBA00004651"/>
    </source>
</evidence>
<dbReference type="PROSITE" id="PS50928">
    <property type="entry name" value="ABC_TM1"/>
    <property type="match status" value="1"/>
</dbReference>
<comment type="caution">
    <text evidence="9">The sequence shown here is derived from an EMBL/GenBank/DDBJ whole genome shotgun (WGS) entry which is preliminary data.</text>
</comment>
<reference evidence="9 10" key="1">
    <citation type="submission" date="2020-08" db="EMBL/GenBank/DDBJ databases">
        <title>Genomic Encyclopedia of Type Strains, Phase III (KMG-III): the genomes of soil and plant-associated and newly described type strains.</title>
        <authorList>
            <person name="Whitman W."/>
        </authorList>
    </citation>
    <scope>NUCLEOTIDE SEQUENCE [LARGE SCALE GENOMIC DNA]</scope>
    <source>
        <strain evidence="9 10">CECT 5831</strain>
    </source>
</reference>
<evidence type="ECO:0000256" key="6">
    <source>
        <dbReference type="ARBA" id="ARBA00023136"/>
    </source>
</evidence>
<keyword evidence="6 7" id="KW-0472">Membrane</keyword>
<evidence type="ECO:0000313" key="9">
    <source>
        <dbReference type="EMBL" id="MBB3131136.1"/>
    </source>
</evidence>
<feature type="transmembrane region" description="Helical" evidence="7">
    <location>
        <begin position="218"/>
        <end position="243"/>
    </location>
</feature>
<dbReference type="Proteomes" id="UP000517523">
    <property type="component" value="Unassembled WGS sequence"/>
</dbReference>
<feature type="transmembrane region" description="Helical" evidence="7">
    <location>
        <begin position="37"/>
        <end position="58"/>
    </location>
</feature>
<keyword evidence="4 7" id="KW-0812">Transmembrane</keyword>